<keyword evidence="10" id="KW-0325">Glycoprotein</keyword>
<dbReference type="InterPro" id="IPR042235">
    <property type="entry name" value="ZP-C_dom"/>
</dbReference>
<dbReference type="GO" id="GO:0035805">
    <property type="term" value="C:egg coat"/>
    <property type="evidence" value="ECO:0007669"/>
    <property type="project" value="UniProtKB-SubCell"/>
</dbReference>
<keyword evidence="17" id="KW-1185">Reference proteome</keyword>
<proteinExistence type="predicted"/>
<feature type="region of interest" description="Disordered" evidence="13">
    <location>
        <begin position="229"/>
        <end position="251"/>
    </location>
</feature>
<evidence type="ECO:0000256" key="1">
    <source>
        <dbReference type="ARBA" id="ARBA00004251"/>
    </source>
</evidence>
<evidence type="ECO:0000313" key="16">
    <source>
        <dbReference type="EMBL" id="KAG5852051.1"/>
    </source>
</evidence>
<feature type="compositionally biased region" description="Polar residues" evidence="13">
    <location>
        <begin position="231"/>
        <end position="243"/>
    </location>
</feature>
<dbReference type="GO" id="GO:0060468">
    <property type="term" value="P:prevention of polyspermy"/>
    <property type="evidence" value="ECO:0007669"/>
    <property type="project" value="TreeGrafter"/>
</dbReference>
<dbReference type="SMART" id="SM00241">
    <property type="entry name" value="ZP"/>
    <property type="match status" value="1"/>
</dbReference>
<dbReference type="PROSITE" id="PS00682">
    <property type="entry name" value="ZP_1"/>
    <property type="match status" value="1"/>
</dbReference>
<evidence type="ECO:0000256" key="8">
    <source>
        <dbReference type="ARBA" id="ARBA00023136"/>
    </source>
</evidence>
<dbReference type="PANTHER" id="PTHR23343">
    <property type="entry name" value="ZONA PELLUCIDA SPERM-BINDING PROTEIN"/>
    <property type="match status" value="1"/>
</dbReference>
<protein>
    <recommendedName>
        <fullName evidence="15">ZP domain-containing protein</fullName>
    </recommendedName>
</protein>
<dbReference type="PROSITE" id="PS51034">
    <property type="entry name" value="ZP_2"/>
    <property type="match status" value="1"/>
</dbReference>
<evidence type="ECO:0000256" key="3">
    <source>
        <dbReference type="ARBA" id="ARBA00022525"/>
    </source>
</evidence>
<evidence type="ECO:0000256" key="14">
    <source>
        <dbReference type="SAM" id="Phobius"/>
    </source>
</evidence>
<keyword evidence="8 14" id="KW-0472">Membrane</keyword>
<dbReference type="EMBL" id="JAFIRN010000003">
    <property type="protein sequence ID" value="KAG5852051.1"/>
    <property type="molecule type" value="Genomic_DNA"/>
</dbReference>
<dbReference type="InterPro" id="IPR051148">
    <property type="entry name" value="Zona_Pellucida_Domain_gp"/>
</dbReference>
<dbReference type="GO" id="GO:0032190">
    <property type="term" value="F:acrosin binding"/>
    <property type="evidence" value="ECO:0007669"/>
    <property type="project" value="TreeGrafter"/>
</dbReference>
<evidence type="ECO:0000256" key="7">
    <source>
        <dbReference type="ARBA" id="ARBA00022989"/>
    </source>
</evidence>
<dbReference type="AlphaFoldDB" id="A0A9D3MQC8"/>
<dbReference type="InterPro" id="IPR055355">
    <property type="entry name" value="ZP-C"/>
</dbReference>
<keyword evidence="9" id="KW-1015">Disulfide bond</keyword>
<keyword evidence="7 14" id="KW-1133">Transmembrane helix</keyword>
<evidence type="ECO:0000256" key="11">
    <source>
        <dbReference type="ARBA" id="ARBA00023279"/>
    </source>
</evidence>
<keyword evidence="6 14" id="KW-0812">Transmembrane</keyword>
<dbReference type="Gene3D" id="2.60.40.4100">
    <property type="entry name" value="Zona pellucida, ZP-C domain"/>
    <property type="match status" value="1"/>
</dbReference>
<evidence type="ECO:0000256" key="10">
    <source>
        <dbReference type="ARBA" id="ARBA00023180"/>
    </source>
</evidence>
<dbReference type="InterPro" id="IPR017977">
    <property type="entry name" value="ZP_dom_CS"/>
</dbReference>
<keyword evidence="3" id="KW-0964">Secreted</keyword>
<keyword evidence="2" id="KW-1003">Cell membrane</keyword>
<keyword evidence="11" id="KW-0278">Fertilization</keyword>
<dbReference type="GO" id="GO:0005886">
    <property type="term" value="C:plasma membrane"/>
    <property type="evidence" value="ECO:0007669"/>
    <property type="project" value="UniProtKB-SubCell"/>
</dbReference>
<organism evidence="16 17">
    <name type="scientific">Anguilla anguilla</name>
    <name type="common">European freshwater eel</name>
    <name type="synonym">Muraena anguilla</name>
    <dbReference type="NCBI Taxonomy" id="7936"/>
    <lineage>
        <taxon>Eukaryota</taxon>
        <taxon>Metazoa</taxon>
        <taxon>Chordata</taxon>
        <taxon>Craniata</taxon>
        <taxon>Vertebrata</taxon>
        <taxon>Euteleostomi</taxon>
        <taxon>Actinopterygii</taxon>
        <taxon>Neopterygii</taxon>
        <taxon>Teleostei</taxon>
        <taxon>Anguilliformes</taxon>
        <taxon>Anguillidae</taxon>
        <taxon>Anguilla</taxon>
    </lineage>
</organism>
<comment type="caution">
    <text evidence="16">The sequence shown here is derived from an EMBL/GenBank/DDBJ whole genome shotgun (WGS) entry which is preliminary data.</text>
</comment>
<evidence type="ECO:0000313" key="17">
    <source>
        <dbReference type="Proteomes" id="UP001044222"/>
    </source>
</evidence>
<reference evidence="16" key="1">
    <citation type="submission" date="2021-01" db="EMBL/GenBank/DDBJ databases">
        <title>A chromosome-scale assembly of European eel, Anguilla anguilla.</title>
        <authorList>
            <person name="Henkel C."/>
            <person name="Jong-Raadsen S.A."/>
            <person name="Dufour S."/>
            <person name="Weltzien F.-A."/>
            <person name="Palstra A.P."/>
            <person name="Pelster B."/>
            <person name="Spaink H.P."/>
            <person name="Van Den Thillart G.E."/>
            <person name="Jansen H."/>
            <person name="Zahm M."/>
            <person name="Klopp C."/>
            <person name="Cedric C."/>
            <person name="Louis A."/>
            <person name="Berthelot C."/>
            <person name="Parey E."/>
            <person name="Roest Crollius H."/>
            <person name="Montfort J."/>
            <person name="Robinson-Rechavi M."/>
            <person name="Bucao C."/>
            <person name="Bouchez O."/>
            <person name="Gislard M."/>
            <person name="Lluch J."/>
            <person name="Milhes M."/>
            <person name="Lampietro C."/>
            <person name="Lopez Roques C."/>
            <person name="Donnadieu C."/>
            <person name="Braasch I."/>
            <person name="Desvignes T."/>
            <person name="Postlethwait J."/>
            <person name="Bobe J."/>
            <person name="Guiguen Y."/>
            <person name="Dirks R."/>
        </authorList>
    </citation>
    <scope>NUCLEOTIDE SEQUENCE</scope>
    <source>
        <strain evidence="16">Tag_6206</strain>
        <tissue evidence="16">Liver</tissue>
    </source>
</reference>
<dbReference type="GO" id="GO:0007339">
    <property type="term" value="P:binding of sperm to zona pellucida"/>
    <property type="evidence" value="ECO:0007669"/>
    <property type="project" value="TreeGrafter"/>
</dbReference>
<dbReference type="GO" id="GO:0035804">
    <property type="term" value="F:structural constituent of egg coat"/>
    <property type="evidence" value="ECO:0007669"/>
    <property type="project" value="TreeGrafter"/>
</dbReference>
<feature type="domain" description="ZP" evidence="15">
    <location>
        <begin position="1"/>
        <end position="206"/>
    </location>
</feature>
<dbReference type="Proteomes" id="UP001044222">
    <property type="component" value="Unassembled WGS sequence"/>
</dbReference>
<keyword evidence="5" id="KW-0165">Cleavage on pair of basic residues</keyword>
<evidence type="ECO:0000256" key="9">
    <source>
        <dbReference type="ARBA" id="ARBA00023157"/>
    </source>
</evidence>
<name>A0A9D3MQC8_ANGAN</name>
<evidence type="ECO:0000256" key="12">
    <source>
        <dbReference type="ARBA" id="ARBA00024183"/>
    </source>
</evidence>
<dbReference type="PANTHER" id="PTHR23343:SF31">
    <property type="entry name" value="ZONA PELLUCIDA SPERM-BINDING PROTEIN 4"/>
    <property type="match status" value="1"/>
</dbReference>
<evidence type="ECO:0000256" key="2">
    <source>
        <dbReference type="ARBA" id="ARBA00022475"/>
    </source>
</evidence>
<comment type="subcellular location">
    <subcellularLocation>
        <location evidence="1">Cell membrane</location>
        <topology evidence="1">Single-pass type I membrane protein</topology>
    </subcellularLocation>
    <subcellularLocation>
        <location evidence="12">Zona pellucida</location>
    </subcellularLocation>
</comment>
<keyword evidence="4" id="KW-0272">Extracellular matrix</keyword>
<evidence type="ECO:0000256" key="6">
    <source>
        <dbReference type="ARBA" id="ARBA00022692"/>
    </source>
</evidence>
<dbReference type="Pfam" id="PF00100">
    <property type="entry name" value="Zona_pellucida"/>
    <property type="match status" value="1"/>
</dbReference>
<feature type="transmembrane region" description="Helical" evidence="14">
    <location>
        <begin position="289"/>
        <end position="312"/>
    </location>
</feature>
<evidence type="ECO:0000256" key="4">
    <source>
        <dbReference type="ARBA" id="ARBA00022530"/>
    </source>
</evidence>
<accession>A0A9D3MQC8</accession>
<sequence length="324" mass="35863">MSSTYDLVAGRFGSITRDSVYKLLFQCWYLGSDFVPLVAEVGTVAPPPPVVAPGPLRVELRLARDSEYDSYYGEMDYPVTKVLRQPVFVEVRVLERTDPNIALSLGDCWATSTPSPNSAQEWTLLVNGCPYKDDNHMTTLVPVHGSSGLPNPTHYKRFIVHMFTFVEADDLIHLKERVFIHCSAAVCHRSALESSEERCNRQRRDVAEAQKGPSMQTVVVSSGEMILSGPDLSTSNNVQNSSDNKGKDDTIVQDSMEKAEVSSWEMMLTEPTLTVSDFRKSDGADLQSFSYGFLGLAASTVVIVCAVMVAVWRSKALLKYDCNL</sequence>
<gene>
    <name evidence="16" type="ORF">ANANG_G00058330</name>
</gene>
<dbReference type="InterPro" id="IPR001507">
    <property type="entry name" value="ZP_dom"/>
</dbReference>
<evidence type="ECO:0000259" key="15">
    <source>
        <dbReference type="PROSITE" id="PS51034"/>
    </source>
</evidence>
<evidence type="ECO:0000256" key="5">
    <source>
        <dbReference type="ARBA" id="ARBA00022685"/>
    </source>
</evidence>
<evidence type="ECO:0000256" key="13">
    <source>
        <dbReference type="SAM" id="MobiDB-lite"/>
    </source>
</evidence>